<dbReference type="AlphaFoldDB" id="A0AA85J6Y9"/>
<sequence>MSYKDNSKGITKTADFLAIIKLENDLYKGASKEWCNNFDQRELVTQKQALLRLKEKFADPGGQFLPRYRVNMNMGPLLCSSEDCRKKEMNKKNDETDGIGWTDTSYKAAHAWAQHELKGLNSELAPLAYAAKRRLEQYTDGLEITNRYSAYRRNMGYLAKSKAGEQGAVENVIDLNIRPEIAPRWNLGREWLRSKNVNTENYLAPGDSLDCGVNQDEFMQRYNIKVDPIKEVGLWADFPGKSEYQDNFSAPSMVGTSEESAYFHGRGSHIELDADRVQNKGYLVNPTPNYMRDYRPPRQLQPDILISETQDRFQSPEISLRRKTKNVY</sequence>
<evidence type="ECO:0000313" key="2">
    <source>
        <dbReference type="WBParaSite" id="TREG1_15020.1"/>
    </source>
</evidence>
<dbReference type="Proteomes" id="UP000050795">
    <property type="component" value="Unassembled WGS sequence"/>
</dbReference>
<dbReference type="WBParaSite" id="TREG1_15020.1">
    <property type="protein sequence ID" value="TREG1_15020.1"/>
    <property type="gene ID" value="TREG1_15020"/>
</dbReference>
<name>A0AA85J6Y9_TRIRE</name>
<organism evidence="1 2">
    <name type="scientific">Trichobilharzia regenti</name>
    <name type="common">Nasal bird schistosome</name>
    <dbReference type="NCBI Taxonomy" id="157069"/>
    <lineage>
        <taxon>Eukaryota</taxon>
        <taxon>Metazoa</taxon>
        <taxon>Spiralia</taxon>
        <taxon>Lophotrochozoa</taxon>
        <taxon>Platyhelminthes</taxon>
        <taxon>Trematoda</taxon>
        <taxon>Digenea</taxon>
        <taxon>Strigeidida</taxon>
        <taxon>Schistosomatoidea</taxon>
        <taxon>Schistosomatidae</taxon>
        <taxon>Trichobilharzia</taxon>
    </lineage>
</organism>
<evidence type="ECO:0000313" key="1">
    <source>
        <dbReference type="Proteomes" id="UP000050795"/>
    </source>
</evidence>
<accession>A0AA85J6Y9</accession>
<keyword evidence="1" id="KW-1185">Reference proteome</keyword>
<reference evidence="2" key="2">
    <citation type="submission" date="2023-11" db="UniProtKB">
        <authorList>
            <consortium name="WormBaseParasite"/>
        </authorList>
    </citation>
    <scope>IDENTIFICATION</scope>
</reference>
<reference evidence="1" key="1">
    <citation type="submission" date="2022-06" db="EMBL/GenBank/DDBJ databases">
        <authorList>
            <person name="Berger JAMES D."/>
            <person name="Berger JAMES D."/>
        </authorList>
    </citation>
    <scope>NUCLEOTIDE SEQUENCE [LARGE SCALE GENOMIC DNA]</scope>
</reference>
<proteinExistence type="predicted"/>
<protein>
    <submittedName>
        <fullName evidence="2">Uncharacterized protein</fullName>
    </submittedName>
</protein>